<comment type="caution">
    <text evidence="1">The sequence shown here is derived from an EMBL/GenBank/DDBJ whole genome shotgun (WGS) entry which is preliminary data.</text>
</comment>
<sequence length="106" mass="11486">MAIIAMKGKDLVRAGIIAERVGSSMAAGYLLAQGNELRKRMQTSVVEFWFSKKDGSIRHAFGTTMPSLAKAHTVGGAKASIKVIPFFDVEIGAWRSCQIQSLIKVC</sequence>
<dbReference type="AlphaFoldDB" id="A0A9D9EMA6"/>
<dbReference type="Pfam" id="PF10902">
    <property type="entry name" value="WYL_2"/>
    <property type="match status" value="1"/>
</dbReference>
<reference evidence="1" key="1">
    <citation type="submission" date="2020-10" db="EMBL/GenBank/DDBJ databases">
        <authorList>
            <person name="Gilroy R."/>
        </authorList>
    </citation>
    <scope>NUCLEOTIDE SEQUENCE</scope>
    <source>
        <strain evidence="1">20514</strain>
    </source>
</reference>
<gene>
    <name evidence="1" type="ORF">IAC29_07990</name>
</gene>
<reference evidence="1" key="2">
    <citation type="journal article" date="2021" name="PeerJ">
        <title>Extensive microbial diversity within the chicken gut microbiome revealed by metagenomics and culture.</title>
        <authorList>
            <person name="Gilroy R."/>
            <person name="Ravi A."/>
            <person name="Getino M."/>
            <person name="Pursley I."/>
            <person name="Horton D.L."/>
            <person name="Alikhan N.F."/>
            <person name="Baker D."/>
            <person name="Gharbi K."/>
            <person name="Hall N."/>
            <person name="Watson M."/>
            <person name="Adriaenssens E.M."/>
            <person name="Foster-Nyarko E."/>
            <person name="Jarju S."/>
            <person name="Secka A."/>
            <person name="Antonio M."/>
            <person name="Oren A."/>
            <person name="Chaudhuri R.R."/>
            <person name="La Ragione R."/>
            <person name="Hildebrand F."/>
            <person name="Pallen M.J."/>
        </authorList>
    </citation>
    <scope>NUCLEOTIDE SEQUENCE</scope>
    <source>
        <strain evidence="1">20514</strain>
    </source>
</reference>
<evidence type="ECO:0000313" key="2">
    <source>
        <dbReference type="Proteomes" id="UP000810252"/>
    </source>
</evidence>
<protein>
    <submittedName>
        <fullName evidence="1">DUF2693 domain-containing protein</fullName>
    </submittedName>
</protein>
<evidence type="ECO:0000313" key="1">
    <source>
        <dbReference type="EMBL" id="MBO8449195.1"/>
    </source>
</evidence>
<proteinExistence type="predicted"/>
<organism evidence="1 2">
    <name type="scientific">Candidatus Cryptobacteroides merdigallinarum</name>
    <dbReference type="NCBI Taxonomy" id="2840770"/>
    <lineage>
        <taxon>Bacteria</taxon>
        <taxon>Pseudomonadati</taxon>
        <taxon>Bacteroidota</taxon>
        <taxon>Bacteroidia</taxon>
        <taxon>Bacteroidales</taxon>
        <taxon>Candidatus Cryptobacteroides</taxon>
    </lineage>
</organism>
<dbReference type="EMBL" id="JADIMQ010000112">
    <property type="protein sequence ID" value="MBO8449195.1"/>
    <property type="molecule type" value="Genomic_DNA"/>
</dbReference>
<dbReference type="InterPro" id="IPR024401">
    <property type="entry name" value="WYL_prot"/>
</dbReference>
<accession>A0A9D9EMA6</accession>
<dbReference type="Proteomes" id="UP000810252">
    <property type="component" value="Unassembled WGS sequence"/>
</dbReference>
<name>A0A9D9EMA6_9BACT</name>